<dbReference type="EMBL" id="JAHRIO010070047">
    <property type="protein sequence ID" value="MEQ2180552.1"/>
    <property type="molecule type" value="Genomic_DNA"/>
</dbReference>
<accession>A0ABV0PAX6</accession>
<protein>
    <submittedName>
        <fullName evidence="1">Uncharacterized protein</fullName>
    </submittedName>
</protein>
<proteinExistence type="predicted"/>
<evidence type="ECO:0000313" key="1">
    <source>
        <dbReference type="EMBL" id="MEQ2180552.1"/>
    </source>
</evidence>
<gene>
    <name evidence="1" type="ORF">GOODEAATRI_002316</name>
</gene>
<dbReference type="Proteomes" id="UP001476798">
    <property type="component" value="Unassembled WGS sequence"/>
</dbReference>
<feature type="non-terminal residue" evidence="1">
    <location>
        <position position="1"/>
    </location>
</feature>
<evidence type="ECO:0000313" key="2">
    <source>
        <dbReference type="Proteomes" id="UP001476798"/>
    </source>
</evidence>
<name>A0ABV0PAX6_9TELE</name>
<keyword evidence="2" id="KW-1185">Reference proteome</keyword>
<comment type="caution">
    <text evidence="1">The sequence shown here is derived from an EMBL/GenBank/DDBJ whole genome shotgun (WGS) entry which is preliminary data.</text>
</comment>
<sequence>MAHIDGLCVLEPVRGSSVSPSRRVPTATIGARREVGLYFILFSYDGRPLFHLLHTDVPH</sequence>
<organism evidence="1 2">
    <name type="scientific">Goodea atripinnis</name>
    <dbReference type="NCBI Taxonomy" id="208336"/>
    <lineage>
        <taxon>Eukaryota</taxon>
        <taxon>Metazoa</taxon>
        <taxon>Chordata</taxon>
        <taxon>Craniata</taxon>
        <taxon>Vertebrata</taxon>
        <taxon>Euteleostomi</taxon>
        <taxon>Actinopterygii</taxon>
        <taxon>Neopterygii</taxon>
        <taxon>Teleostei</taxon>
        <taxon>Neoteleostei</taxon>
        <taxon>Acanthomorphata</taxon>
        <taxon>Ovalentaria</taxon>
        <taxon>Atherinomorphae</taxon>
        <taxon>Cyprinodontiformes</taxon>
        <taxon>Goodeidae</taxon>
        <taxon>Goodea</taxon>
    </lineage>
</organism>
<reference evidence="1 2" key="1">
    <citation type="submission" date="2021-06" db="EMBL/GenBank/DDBJ databases">
        <authorList>
            <person name="Palmer J.M."/>
        </authorList>
    </citation>
    <scope>NUCLEOTIDE SEQUENCE [LARGE SCALE GENOMIC DNA]</scope>
    <source>
        <strain evidence="1 2">GA_2019</strain>
        <tissue evidence="1">Muscle</tissue>
    </source>
</reference>